<dbReference type="EMBL" id="QZEW01000024">
    <property type="protein sequence ID" value="RJL18487.1"/>
    <property type="molecule type" value="Genomic_DNA"/>
</dbReference>
<proteinExistence type="predicted"/>
<dbReference type="RefSeq" id="WP_119897495.1">
    <property type="nucleotide sequence ID" value="NZ_QNRC01000003.1"/>
</dbReference>
<accession>A0A419A8I6</accession>
<dbReference type="OrthoDB" id="7426224at2"/>
<organism evidence="2 3">
    <name type="scientific">Paracoccus siganidrum</name>
    <dbReference type="NCBI Taxonomy" id="1276757"/>
    <lineage>
        <taxon>Bacteria</taxon>
        <taxon>Pseudomonadati</taxon>
        <taxon>Pseudomonadota</taxon>
        <taxon>Alphaproteobacteria</taxon>
        <taxon>Rhodobacterales</taxon>
        <taxon>Paracoccaceae</taxon>
        <taxon>Paracoccus</taxon>
    </lineage>
</organism>
<feature type="signal peptide" evidence="1">
    <location>
        <begin position="1"/>
        <end position="21"/>
    </location>
</feature>
<reference evidence="3" key="1">
    <citation type="submission" date="2018-09" db="EMBL/GenBank/DDBJ databases">
        <title>Paracoccus onubensis nov. sp. a moderate halophilic bacterium isolated from Gruta de las Maravillas (Aracena, Spain).</title>
        <authorList>
            <person name="Jurado V."/>
            <person name="Gutierrez-Patricio S."/>
            <person name="Gonzalez-Pimentel J.L."/>
            <person name="Miller A.Z."/>
            <person name="Laiz L."/>
            <person name="Saiz-Jimenez C."/>
        </authorList>
    </citation>
    <scope>NUCLEOTIDE SEQUENCE [LARGE SCALE GENOMIC DNA]</scope>
    <source>
        <strain evidence="3">DSM 26381</strain>
    </source>
</reference>
<name>A0A419A8I6_9RHOB</name>
<protein>
    <submittedName>
        <fullName evidence="2">Uncharacterized protein</fullName>
    </submittedName>
</protein>
<dbReference type="Proteomes" id="UP000283587">
    <property type="component" value="Unassembled WGS sequence"/>
</dbReference>
<keyword evidence="1" id="KW-0732">Signal</keyword>
<evidence type="ECO:0000313" key="2">
    <source>
        <dbReference type="EMBL" id="RJL18487.1"/>
    </source>
</evidence>
<evidence type="ECO:0000256" key="1">
    <source>
        <dbReference type="SAM" id="SignalP"/>
    </source>
</evidence>
<feature type="chain" id="PRO_5019191961" evidence="1">
    <location>
        <begin position="22"/>
        <end position="171"/>
    </location>
</feature>
<keyword evidence="3" id="KW-1185">Reference proteome</keyword>
<gene>
    <name evidence="2" type="ORF">D3P05_07175</name>
</gene>
<evidence type="ECO:0000313" key="3">
    <source>
        <dbReference type="Proteomes" id="UP000283587"/>
    </source>
</evidence>
<sequence length="171" mass="18196">MHSFPCLPALALLALSGAALADCRDETLISCDIGDGRHLEVCIERGNSPGEGAFTYAFGPRGRPELTLREEFAAGTAIPWSGVGRAIWEGVAFRSGGHVYEAWHSVDRLQEDPLPEAGVTILRGESFLASLSCGGGPGTVIAPLFTIHDAMTAAGFCRDLARHEWRRDGCG</sequence>
<comment type="caution">
    <text evidence="2">The sequence shown here is derived from an EMBL/GenBank/DDBJ whole genome shotgun (WGS) entry which is preliminary data.</text>
</comment>
<dbReference type="AlphaFoldDB" id="A0A419A8I6"/>